<keyword evidence="1" id="KW-0489">Methyltransferase</keyword>
<dbReference type="Gene3D" id="3.40.50.150">
    <property type="entry name" value="Vaccinia Virus protein VP39"/>
    <property type="match status" value="1"/>
</dbReference>
<gene>
    <name evidence="1" type="ORF">SAMN04488552_0367</name>
</gene>
<sequence>MPCSLCNCTTREFEKADERVYVQCTGCKAILLSPENYLTPEAEKFRYSLHNNDVNDPGYINFVSPVVEQIKIDFSSDSMGLDFGCGTGPVITSELKKSGFQIALFDLYFHPNKKVLENSFDYIICCEVMEHFKNPLKEFKLLRSLLKEHGKLYCKTEVWNETIDFHNWQYKNDKTHVFFYNRETLEWIRENLQFSDLEIKNGLIIFSA</sequence>
<dbReference type="InterPro" id="IPR029063">
    <property type="entry name" value="SAM-dependent_MTases_sf"/>
</dbReference>
<organism evidence="1 2">
    <name type="scientific">Christiangramia echinicola</name>
    <dbReference type="NCBI Taxonomy" id="279359"/>
    <lineage>
        <taxon>Bacteria</taxon>
        <taxon>Pseudomonadati</taxon>
        <taxon>Bacteroidota</taxon>
        <taxon>Flavobacteriia</taxon>
        <taxon>Flavobacteriales</taxon>
        <taxon>Flavobacteriaceae</taxon>
        <taxon>Christiangramia</taxon>
    </lineage>
</organism>
<evidence type="ECO:0000313" key="2">
    <source>
        <dbReference type="Proteomes" id="UP000198858"/>
    </source>
</evidence>
<dbReference type="STRING" id="1250231.SAMN04488552_0367"/>
<dbReference type="EMBL" id="LT629745">
    <property type="protein sequence ID" value="SDR67167.1"/>
    <property type="molecule type" value="Genomic_DNA"/>
</dbReference>
<dbReference type="GO" id="GO:0032259">
    <property type="term" value="P:methylation"/>
    <property type="evidence" value="ECO:0007669"/>
    <property type="project" value="UniProtKB-KW"/>
</dbReference>
<dbReference type="GO" id="GO:0008168">
    <property type="term" value="F:methyltransferase activity"/>
    <property type="evidence" value="ECO:0007669"/>
    <property type="project" value="UniProtKB-KW"/>
</dbReference>
<protein>
    <submittedName>
        <fullName evidence="1">Methyltransferase domain-containing protein</fullName>
    </submittedName>
</protein>
<dbReference type="SUPFAM" id="SSF53335">
    <property type="entry name" value="S-adenosyl-L-methionine-dependent methyltransferases"/>
    <property type="match status" value="1"/>
</dbReference>
<dbReference type="CDD" id="cd02440">
    <property type="entry name" value="AdoMet_MTases"/>
    <property type="match status" value="1"/>
</dbReference>
<reference evidence="1 2" key="1">
    <citation type="submission" date="2016-10" db="EMBL/GenBank/DDBJ databases">
        <authorList>
            <person name="Varghese N."/>
            <person name="Submissions S."/>
        </authorList>
    </citation>
    <scope>NUCLEOTIDE SEQUENCE [LARGE SCALE GENOMIC DNA]</scope>
    <source>
        <strain evidence="1 2">Mar_2010_102</strain>
    </source>
</reference>
<name>A0A1H1KYG3_9FLAO</name>
<dbReference type="Pfam" id="PF13489">
    <property type="entry name" value="Methyltransf_23"/>
    <property type="match status" value="1"/>
</dbReference>
<accession>A0A1H1KYG3</accession>
<keyword evidence="2" id="KW-1185">Reference proteome</keyword>
<proteinExistence type="predicted"/>
<dbReference type="RefSeq" id="WP_089663867.1">
    <property type="nucleotide sequence ID" value="NZ_LT629745.1"/>
</dbReference>
<dbReference type="AlphaFoldDB" id="A0A1H1KYG3"/>
<keyword evidence="1" id="KW-0808">Transferase</keyword>
<evidence type="ECO:0000313" key="1">
    <source>
        <dbReference type="EMBL" id="SDR67167.1"/>
    </source>
</evidence>
<dbReference type="Proteomes" id="UP000198858">
    <property type="component" value="Chromosome I"/>
</dbReference>